<evidence type="ECO:0000259" key="1">
    <source>
        <dbReference type="Pfam" id="PF00534"/>
    </source>
</evidence>
<reference evidence="3" key="1">
    <citation type="submission" date="2021-02" db="EMBL/GenBank/DDBJ databases">
        <title>Metagenome analyses of Stigonema ocellatum DSM 106950, Chlorogloea purpurea SAG 13.99 and Gomphosphaeria aponina DSM 107014.</title>
        <authorList>
            <person name="Marter P."/>
            <person name="Huang S."/>
        </authorList>
    </citation>
    <scope>NUCLEOTIDE SEQUENCE</scope>
    <source>
        <strain evidence="3">JP213</strain>
    </source>
</reference>
<protein>
    <submittedName>
        <fullName evidence="3">Glycosyltransferase</fullName>
        <ecNumber evidence="3">2.4.-.-</ecNumber>
    </submittedName>
</protein>
<dbReference type="SUPFAM" id="SSF53756">
    <property type="entry name" value="UDP-Glycosyltransferase/glycogen phosphorylase"/>
    <property type="match status" value="1"/>
</dbReference>
<dbReference type="GO" id="GO:0016757">
    <property type="term" value="F:glycosyltransferase activity"/>
    <property type="evidence" value="ECO:0007669"/>
    <property type="project" value="UniProtKB-KW"/>
</dbReference>
<proteinExistence type="predicted"/>
<accession>A0A941JV38</accession>
<dbReference type="Pfam" id="PF00535">
    <property type="entry name" value="Glycos_transf_2"/>
    <property type="match status" value="1"/>
</dbReference>
<dbReference type="EMBL" id="JADQBC010000060">
    <property type="protein sequence ID" value="MBR8828220.1"/>
    <property type="molecule type" value="Genomic_DNA"/>
</dbReference>
<feature type="domain" description="Glycosyltransferase 2-like" evidence="2">
    <location>
        <begin position="437"/>
        <end position="594"/>
    </location>
</feature>
<keyword evidence="3" id="KW-0328">Glycosyltransferase</keyword>
<dbReference type="SUPFAM" id="SSF53448">
    <property type="entry name" value="Nucleotide-diphospho-sugar transferases"/>
    <property type="match status" value="1"/>
</dbReference>
<comment type="caution">
    <text evidence="3">The sequence shown here is derived from an EMBL/GenBank/DDBJ whole genome shotgun (WGS) entry which is preliminary data.</text>
</comment>
<sequence>MFTTINHQPSTINYQLSTINYQLSTIYMKINWFCPLPPEKTDIAHYTSRILAELHNNGEIVLWTDKKVWSQELENFATVRWYDPDNLPEGDLKNADVNIYNIGNNNDFHGAIYKVSRKYPGIVIIHDVNLHYLFTCLYPEYKKSGPDQDAYVELMQRCHGYTCKQDLNKFFSDVLTWSTMSERYPLTFAAVENALGVIVHTQKALETFSNDQRCSAPVLYSPLPYPATPIHPTSRDESRVGPPYQLIIFGYLGGTYRRVQSVLEALGGMSEKSLFRLDIYGRIWDEGYIRRLIQEFGLEDIVTLHGFVEEADLDAALTNADLAFNLRYPTGGEASGSQLRIWSHGVPNLVTRVGWYADLPEDTVAFVNQEREIRDIQKQLQNFLAEPAKFAAMGKRGQEVLAVDHNPALYARQVVEFALEVTQPGSSFVLPSPPAVSVIIPTYNCDRYLQQAIESVLQQSYTDYEIIVIDDGSTDSTQQVLQPFRSRIRYTAFQNNQGVSVARNQGLEMARGKLIAFLDADDWFLPNKLAAQVAYFQAHPFLGLVDSGFEVVDAQGVWLADIEPWHEYPELNLETWLLLKPLLSSAMMFRREWLEWAGGFDTNFHYGEDVNLIFRIALMNCQADWLRQVTVCHRQPNKQSSHVREKAKYLETALLNLFAHSDLSEELRRMKDQTFYQYFVWLAWALYQTGHPLEQAKYLRKALNFTHDSQEDVISDWVSRYREFSVNYGYDFDAYNLSNVPEWKDVVFSVLNV</sequence>
<gene>
    <name evidence="3" type="ORF">DSM107014_10040</name>
</gene>
<evidence type="ECO:0000259" key="2">
    <source>
        <dbReference type="Pfam" id="PF00535"/>
    </source>
</evidence>
<dbReference type="Gene3D" id="3.90.550.10">
    <property type="entry name" value="Spore Coat Polysaccharide Biosynthesis Protein SpsA, Chain A"/>
    <property type="match status" value="1"/>
</dbReference>
<dbReference type="AlphaFoldDB" id="A0A941JV38"/>
<dbReference type="PANTHER" id="PTHR43685">
    <property type="entry name" value="GLYCOSYLTRANSFERASE"/>
    <property type="match status" value="1"/>
</dbReference>
<feature type="domain" description="Glycosyl transferase family 1" evidence="1">
    <location>
        <begin position="257"/>
        <end position="399"/>
    </location>
</feature>
<dbReference type="InterPro" id="IPR050834">
    <property type="entry name" value="Glycosyltransf_2"/>
</dbReference>
<dbReference type="InterPro" id="IPR001173">
    <property type="entry name" value="Glyco_trans_2-like"/>
</dbReference>
<dbReference type="Gene3D" id="3.40.50.2000">
    <property type="entry name" value="Glycogen Phosphorylase B"/>
    <property type="match status" value="1"/>
</dbReference>
<keyword evidence="3" id="KW-0808">Transferase</keyword>
<evidence type="ECO:0000313" key="3">
    <source>
        <dbReference type="EMBL" id="MBR8828220.1"/>
    </source>
</evidence>
<name>A0A941JV38_9CHRO</name>
<dbReference type="InterPro" id="IPR029044">
    <property type="entry name" value="Nucleotide-diphossugar_trans"/>
</dbReference>
<dbReference type="Proteomes" id="UP000767446">
    <property type="component" value="Unassembled WGS sequence"/>
</dbReference>
<dbReference type="PANTHER" id="PTHR43685:SF11">
    <property type="entry name" value="GLYCOSYLTRANSFERASE TAGX-RELATED"/>
    <property type="match status" value="1"/>
</dbReference>
<organism evidence="3 4">
    <name type="scientific">Gomphosphaeria aponina SAG 52.96 = DSM 107014</name>
    <dbReference type="NCBI Taxonomy" id="1521640"/>
    <lineage>
        <taxon>Bacteria</taxon>
        <taxon>Bacillati</taxon>
        <taxon>Cyanobacteriota</taxon>
        <taxon>Cyanophyceae</taxon>
        <taxon>Oscillatoriophycideae</taxon>
        <taxon>Chroococcales</taxon>
        <taxon>Gomphosphaeriaceae</taxon>
        <taxon>Gomphosphaeria</taxon>
    </lineage>
</organism>
<dbReference type="EC" id="2.4.-.-" evidence="3"/>
<dbReference type="Pfam" id="PF00534">
    <property type="entry name" value="Glycos_transf_1"/>
    <property type="match status" value="1"/>
</dbReference>
<evidence type="ECO:0000313" key="4">
    <source>
        <dbReference type="Proteomes" id="UP000767446"/>
    </source>
</evidence>
<dbReference type="InterPro" id="IPR001296">
    <property type="entry name" value="Glyco_trans_1"/>
</dbReference>